<dbReference type="Pfam" id="PF03147">
    <property type="entry name" value="FDX-ACB"/>
    <property type="match status" value="1"/>
</dbReference>
<keyword evidence="6" id="KW-0067">ATP-binding</keyword>
<dbReference type="GO" id="GO:0005524">
    <property type="term" value="F:ATP binding"/>
    <property type="evidence" value="ECO:0007669"/>
    <property type="project" value="UniProtKB-KW"/>
</dbReference>
<comment type="subcellular location">
    <subcellularLocation>
        <location evidence="1">Mitochondrion matrix</location>
    </subcellularLocation>
</comment>
<keyword evidence="5" id="KW-0547">Nucleotide-binding</keyword>
<keyword evidence="4" id="KW-0436">Ligase</keyword>
<keyword evidence="7" id="KW-0648">Protein biosynthesis</keyword>
<dbReference type="SUPFAM" id="SSF54991">
    <property type="entry name" value="Anticodon-binding domain of PheRS"/>
    <property type="match status" value="1"/>
</dbReference>
<dbReference type="InterPro" id="IPR045864">
    <property type="entry name" value="aa-tRNA-synth_II/BPL/LPL"/>
</dbReference>
<evidence type="ECO:0000313" key="15">
    <source>
        <dbReference type="Proteomes" id="UP001460270"/>
    </source>
</evidence>
<keyword evidence="9" id="KW-0496">Mitochondrion</keyword>
<name>A0AAW0MQM7_9GOBI</name>
<sequence>FWVSPGFRPRFRPGLVSGGYLIYLSRSPPSLLILSSLHLSHSSSRFLDTKSILLPTLTSSRAASAEKLQTGLDDLYKYYIDSAASDGELLCVCGRRTLSLNRREQIHLRCCPLPFYHVSFIMYCPKKLNASGAGHKLGWAFGLGLERLAMVLFDIPDIRLFWSRDERFLRQFRVSDLHQPISFQPLSKFPPLHNDISFWLPDSSHSSADSLDSFSQNDFFELVRSVGGDLVEKVTLVDQFVHPKTGRRSQCYRIVYRHMERTLTQEEVRQTHAQIEAAAERELGVKGRY</sequence>
<evidence type="ECO:0000256" key="10">
    <source>
        <dbReference type="ARBA" id="ARBA00023146"/>
    </source>
</evidence>
<evidence type="ECO:0000256" key="4">
    <source>
        <dbReference type="ARBA" id="ARBA00022598"/>
    </source>
</evidence>
<dbReference type="Gene3D" id="3.30.930.10">
    <property type="entry name" value="Bira Bifunctional Protein, Domain 2"/>
    <property type="match status" value="1"/>
</dbReference>
<evidence type="ECO:0000256" key="1">
    <source>
        <dbReference type="ARBA" id="ARBA00004305"/>
    </source>
</evidence>
<dbReference type="FunFam" id="3.30.70.380:FF:000002">
    <property type="entry name" value="phenylalanine--tRNA ligase, mitochondrial"/>
    <property type="match status" value="1"/>
</dbReference>
<feature type="domain" description="FDX-ACB" evidence="13">
    <location>
        <begin position="187"/>
        <end position="288"/>
    </location>
</feature>
<accession>A0AAW0MQM7</accession>
<evidence type="ECO:0000256" key="11">
    <source>
        <dbReference type="ARBA" id="ARBA00031194"/>
    </source>
</evidence>
<evidence type="ECO:0000256" key="9">
    <source>
        <dbReference type="ARBA" id="ARBA00023128"/>
    </source>
</evidence>
<evidence type="ECO:0000256" key="2">
    <source>
        <dbReference type="ARBA" id="ARBA00008226"/>
    </source>
</evidence>
<dbReference type="Gene3D" id="3.30.70.380">
    <property type="entry name" value="Ferrodoxin-fold anticodon-binding domain"/>
    <property type="match status" value="1"/>
</dbReference>
<dbReference type="InterPro" id="IPR002319">
    <property type="entry name" value="Phenylalanyl-tRNA_Synthase"/>
</dbReference>
<comment type="caution">
    <text evidence="14">The sequence shown here is derived from an EMBL/GenBank/DDBJ whole genome shotgun (WGS) entry which is preliminary data.</text>
</comment>
<dbReference type="PROSITE" id="PS51447">
    <property type="entry name" value="FDX_ACB"/>
    <property type="match status" value="1"/>
</dbReference>
<evidence type="ECO:0000256" key="6">
    <source>
        <dbReference type="ARBA" id="ARBA00022840"/>
    </source>
</evidence>
<keyword evidence="8" id="KW-0809">Transit peptide</keyword>
<evidence type="ECO:0000256" key="5">
    <source>
        <dbReference type="ARBA" id="ARBA00022741"/>
    </source>
</evidence>
<evidence type="ECO:0000256" key="7">
    <source>
        <dbReference type="ARBA" id="ARBA00022917"/>
    </source>
</evidence>
<dbReference type="GO" id="GO:0006412">
    <property type="term" value="P:translation"/>
    <property type="evidence" value="ECO:0007669"/>
    <property type="project" value="UniProtKB-KW"/>
</dbReference>
<evidence type="ECO:0000256" key="3">
    <source>
        <dbReference type="ARBA" id="ARBA00012814"/>
    </source>
</evidence>
<gene>
    <name evidence="14" type="ORF">WMY93_034119</name>
</gene>
<dbReference type="InterPro" id="IPR036690">
    <property type="entry name" value="Fdx_antiC-bd_sf"/>
</dbReference>
<evidence type="ECO:0000256" key="12">
    <source>
        <dbReference type="ARBA" id="ARBA00049255"/>
    </source>
</evidence>
<comment type="catalytic activity">
    <reaction evidence="12">
        <text>tRNA(Phe) + L-phenylalanine + ATP = L-phenylalanyl-tRNA(Phe) + AMP + diphosphate + H(+)</text>
        <dbReference type="Rhea" id="RHEA:19413"/>
        <dbReference type="Rhea" id="RHEA-COMP:9668"/>
        <dbReference type="Rhea" id="RHEA-COMP:9699"/>
        <dbReference type="ChEBI" id="CHEBI:15378"/>
        <dbReference type="ChEBI" id="CHEBI:30616"/>
        <dbReference type="ChEBI" id="CHEBI:33019"/>
        <dbReference type="ChEBI" id="CHEBI:58095"/>
        <dbReference type="ChEBI" id="CHEBI:78442"/>
        <dbReference type="ChEBI" id="CHEBI:78531"/>
        <dbReference type="ChEBI" id="CHEBI:456215"/>
        <dbReference type="EC" id="6.1.1.20"/>
    </reaction>
</comment>
<evidence type="ECO:0000313" key="14">
    <source>
        <dbReference type="EMBL" id="KAK7879099.1"/>
    </source>
</evidence>
<dbReference type="GO" id="GO:0000049">
    <property type="term" value="F:tRNA binding"/>
    <property type="evidence" value="ECO:0007669"/>
    <property type="project" value="InterPro"/>
</dbReference>
<comment type="similarity">
    <text evidence="2">Belongs to the class-II aminoacyl-tRNA synthetase family.</text>
</comment>
<dbReference type="EC" id="6.1.1.20" evidence="3"/>
<dbReference type="InterPro" id="IPR005121">
    <property type="entry name" value="Fdx_antiC-bd"/>
</dbReference>
<dbReference type="AlphaFoldDB" id="A0AAW0MQM7"/>
<keyword evidence="15" id="KW-1185">Reference proteome</keyword>
<dbReference type="SMART" id="SM00896">
    <property type="entry name" value="FDX-ACB"/>
    <property type="match status" value="1"/>
</dbReference>
<dbReference type="SUPFAM" id="SSF55681">
    <property type="entry name" value="Class II aaRS and biotin synthetases"/>
    <property type="match status" value="1"/>
</dbReference>
<organism evidence="14 15">
    <name type="scientific">Mugilogobius chulae</name>
    <name type="common">yellowstripe goby</name>
    <dbReference type="NCBI Taxonomy" id="88201"/>
    <lineage>
        <taxon>Eukaryota</taxon>
        <taxon>Metazoa</taxon>
        <taxon>Chordata</taxon>
        <taxon>Craniata</taxon>
        <taxon>Vertebrata</taxon>
        <taxon>Euteleostomi</taxon>
        <taxon>Actinopterygii</taxon>
        <taxon>Neopterygii</taxon>
        <taxon>Teleostei</taxon>
        <taxon>Neoteleostei</taxon>
        <taxon>Acanthomorphata</taxon>
        <taxon>Gobiaria</taxon>
        <taxon>Gobiiformes</taxon>
        <taxon>Gobioidei</taxon>
        <taxon>Gobiidae</taxon>
        <taxon>Gobionellinae</taxon>
        <taxon>Mugilogobius</taxon>
    </lineage>
</organism>
<evidence type="ECO:0000259" key="13">
    <source>
        <dbReference type="PROSITE" id="PS51447"/>
    </source>
</evidence>
<reference evidence="15" key="1">
    <citation type="submission" date="2024-04" db="EMBL/GenBank/DDBJ databases">
        <title>Salinicola lusitanus LLJ914,a marine bacterium isolated from the Okinawa Trough.</title>
        <authorList>
            <person name="Li J."/>
        </authorList>
    </citation>
    <scope>NUCLEOTIDE SEQUENCE [LARGE SCALE GENOMIC DNA]</scope>
</reference>
<proteinExistence type="inferred from homology"/>
<dbReference type="Proteomes" id="UP001460270">
    <property type="component" value="Unassembled WGS sequence"/>
</dbReference>
<keyword evidence="10" id="KW-0030">Aminoacyl-tRNA synthetase</keyword>
<dbReference type="EMBL" id="JBBPFD010000370">
    <property type="protein sequence ID" value="KAK7879099.1"/>
    <property type="molecule type" value="Genomic_DNA"/>
</dbReference>
<evidence type="ECO:0000256" key="8">
    <source>
        <dbReference type="ARBA" id="ARBA00022946"/>
    </source>
</evidence>
<dbReference type="GO" id="GO:0004826">
    <property type="term" value="F:phenylalanine-tRNA ligase activity"/>
    <property type="evidence" value="ECO:0007669"/>
    <property type="project" value="UniProtKB-EC"/>
</dbReference>
<dbReference type="GO" id="GO:0043039">
    <property type="term" value="P:tRNA aminoacylation"/>
    <property type="evidence" value="ECO:0007669"/>
    <property type="project" value="InterPro"/>
</dbReference>
<protein>
    <recommendedName>
        <fullName evidence="3">phenylalanine--tRNA ligase</fullName>
        <ecNumber evidence="3">6.1.1.20</ecNumber>
    </recommendedName>
    <alternativeName>
        <fullName evidence="11">Phenylalanyl-tRNA synthetase</fullName>
    </alternativeName>
</protein>
<dbReference type="GO" id="GO:0005759">
    <property type="term" value="C:mitochondrial matrix"/>
    <property type="evidence" value="ECO:0007669"/>
    <property type="project" value="UniProtKB-SubCell"/>
</dbReference>
<feature type="non-terminal residue" evidence="14">
    <location>
        <position position="1"/>
    </location>
</feature>
<dbReference type="Pfam" id="PF01409">
    <property type="entry name" value="tRNA-synt_2d"/>
    <property type="match status" value="1"/>
</dbReference>